<sequence>MKAADRGFTSGWANSGGVRVHFYDSGDRARRELKPLLICPGLSETAEEYADLLEFLLPRRCIVLSFRGRGRSDTPASGYDLDEHVADIAAVVRETGLRKLHLFGHSRGASYALGYARLHASSILSLLVSDYPAEHRQMPEGWAASYYNDYLIPHNRTGNIRLEAVQGIQQESKPILLDGQLPMPALVLRGKLDSSLLSDSDLERYRAMFPSLSLAEFYRSGHDLMGTERPGCFLAIHDFLNLQSYLSY</sequence>
<evidence type="ECO:0000259" key="1">
    <source>
        <dbReference type="Pfam" id="PF00561"/>
    </source>
</evidence>
<dbReference type="PANTHER" id="PTHR43798">
    <property type="entry name" value="MONOACYLGLYCEROL LIPASE"/>
    <property type="match status" value="1"/>
</dbReference>
<accession>A0A328U598</accession>
<dbReference type="InterPro" id="IPR000073">
    <property type="entry name" value="AB_hydrolase_1"/>
</dbReference>
<dbReference type="EMBL" id="QLUW01000001">
    <property type="protein sequence ID" value="RAP77987.1"/>
    <property type="molecule type" value="Genomic_DNA"/>
</dbReference>
<keyword evidence="3" id="KW-1185">Reference proteome</keyword>
<protein>
    <submittedName>
        <fullName evidence="2">Alpha/beta hydrolase</fullName>
    </submittedName>
</protein>
<dbReference type="Pfam" id="PF00561">
    <property type="entry name" value="Abhydrolase_1"/>
    <property type="match status" value="1"/>
</dbReference>
<reference evidence="2 3" key="1">
    <citation type="submission" date="2018-06" db="EMBL/GenBank/DDBJ databases">
        <title>Paenibacillus montanisoli sp. nov., isolated from mountain area soil.</title>
        <authorList>
            <person name="Wu M."/>
        </authorList>
    </citation>
    <scope>NUCLEOTIDE SEQUENCE [LARGE SCALE GENOMIC DNA]</scope>
    <source>
        <strain evidence="2 3">RA17</strain>
    </source>
</reference>
<gene>
    <name evidence="2" type="ORF">DL346_05925</name>
</gene>
<evidence type="ECO:0000313" key="2">
    <source>
        <dbReference type="EMBL" id="RAP77987.1"/>
    </source>
</evidence>
<keyword evidence="2" id="KW-0378">Hydrolase</keyword>
<proteinExistence type="predicted"/>
<dbReference type="Proteomes" id="UP000249260">
    <property type="component" value="Unassembled WGS sequence"/>
</dbReference>
<organism evidence="2 3">
    <name type="scientific">Paenibacillus montanisoli</name>
    <dbReference type="NCBI Taxonomy" id="2081970"/>
    <lineage>
        <taxon>Bacteria</taxon>
        <taxon>Bacillati</taxon>
        <taxon>Bacillota</taxon>
        <taxon>Bacilli</taxon>
        <taxon>Bacillales</taxon>
        <taxon>Paenibacillaceae</taxon>
        <taxon>Paenibacillus</taxon>
    </lineage>
</organism>
<dbReference type="InterPro" id="IPR050266">
    <property type="entry name" value="AB_hydrolase_sf"/>
</dbReference>
<dbReference type="Gene3D" id="3.40.50.1820">
    <property type="entry name" value="alpha/beta hydrolase"/>
    <property type="match status" value="1"/>
</dbReference>
<dbReference type="InterPro" id="IPR029058">
    <property type="entry name" value="AB_hydrolase_fold"/>
</dbReference>
<dbReference type="OrthoDB" id="2645723at2"/>
<evidence type="ECO:0000313" key="3">
    <source>
        <dbReference type="Proteomes" id="UP000249260"/>
    </source>
</evidence>
<name>A0A328U598_9BACL</name>
<dbReference type="AlphaFoldDB" id="A0A328U598"/>
<dbReference type="RefSeq" id="WP_112881111.1">
    <property type="nucleotide sequence ID" value="NZ_QLUW01000001.1"/>
</dbReference>
<dbReference type="SUPFAM" id="SSF53474">
    <property type="entry name" value="alpha/beta-Hydrolases"/>
    <property type="match status" value="1"/>
</dbReference>
<comment type="caution">
    <text evidence="2">The sequence shown here is derived from an EMBL/GenBank/DDBJ whole genome shotgun (WGS) entry which is preliminary data.</text>
</comment>
<feature type="domain" description="AB hydrolase-1" evidence="1">
    <location>
        <begin position="34"/>
        <end position="136"/>
    </location>
</feature>
<dbReference type="GO" id="GO:0016787">
    <property type="term" value="F:hydrolase activity"/>
    <property type="evidence" value="ECO:0007669"/>
    <property type="project" value="UniProtKB-KW"/>
</dbReference>